<protein>
    <submittedName>
        <fullName evidence="1">Uncharacterized protein</fullName>
    </submittedName>
</protein>
<comment type="caution">
    <text evidence="1">The sequence shown here is derived from an EMBL/GenBank/DDBJ whole genome shotgun (WGS) entry which is preliminary data.</text>
</comment>
<sequence>MGSEHQKRPSSSLQLSLFSLTNEQGSCPVRVITKPSPALRFSSGRQECDFFLVSLSPFTIVNIQYPFFEPTSLLKRKSSLGSVD</sequence>
<proteinExistence type="predicted"/>
<accession>A0A117NHI0</accession>
<keyword evidence="1" id="KW-0496">Mitochondrion</keyword>
<dbReference type="AlphaFoldDB" id="A0A117NHI0"/>
<name>A0A117NHI0_PICGL</name>
<gene>
    <name evidence="1" type="ORF">ABT39_MTgene5410</name>
</gene>
<organism evidence="1">
    <name type="scientific">Picea glauca</name>
    <name type="common">White spruce</name>
    <name type="synonym">Pinus glauca</name>
    <dbReference type="NCBI Taxonomy" id="3330"/>
    <lineage>
        <taxon>Eukaryota</taxon>
        <taxon>Viridiplantae</taxon>
        <taxon>Streptophyta</taxon>
        <taxon>Embryophyta</taxon>
        <taxon>Tracheophyta</taxon>
        <taxon>Spermatophyta</taxon>
        <taxon>Pinopsida</taxon>
        <taxon>Pinidae</taxon>
        <taxon>Conifers I</taxon>
        <taxon>Pinales</taxon>
        <taxon>Pinaceae</taxon>
        <taxon>Picea</taxon>
    </lineage>
</organism>
<reference evidence="1" key="1">
    <citation type="journal article" date="2015" name="Genome Biol. Evol.">
        <title>Organellar Genomes of White Spruce (Picea glauca): Assembly and Annotation.</title>
        <authorList>
            <person name="Jackman S.D."/>
            <person name="Warren R.L."/>
            <person name="Gibb E.A."/>
            <person name="Vandervalk B.P."/>
            <person name="Mohamadi H."/>
            <person name="Chu J."/>
            <person name="Raymond A."/>
            <person name="Pleasance S."/>
            <person name="Coope R."/>
            <person name="Wildung M.R."/>
            <person name="Ritland C.E."/>
            <person name="Bousquet J."/>
            <person name="Jones S.J."/>
            <person name="Bohlmann J."/>
            <person name="Birol I."/>
        </authorList>
    </citation>
    <scope>NUCLEOTIDE SEQUENCE [LARGE SCALE GENOMIC DNA]</scope>
    <source>
        <tissue evidence="1">Flushing bud</tissue>
    </source>
</reference>
<evidence type="ECO:0000313" key="1">
    <source>
        <dbReference type="EMBL" id="KUM48410.1"/>
    </source>
</evidence>
<geneLocation type="mitochondrion" evidence="1"/>
<dbReference type="EMBL" id="LKAM01000006">
    <property type="protein sequence ID" value="KUM48410.1"/>
    <property type="molecule type" value="Genomic_DNA"/>
</dbReference>